<proteinExistence type="predicted"/>
<protein>
    <recommendedName>
        <fullName evidence="4">DUF4402 domain-containing protein</fullName>
    </recommendedName>
</protein>
<evidence type="ECO:0000313" key="3">
    <source>
        <dbReference type="Proteomes" id="UP001319104"/>
    </source>
</evidence>
<dbReference type="RefSeq" id="WP_213944787.1">
    <property type="nucleotide sequence ID" value="NZ_JAHCMY010000003.1"/>
</dbReference>
<gene>
    <name evidence="2" type="ORF">KI659_07790</name>
</gene>
<dbReference type="EMBL" id="JAHCMY010000003">
    <property type="protein sequence ID" value="MBS9523914.1"/>
    <property type="molecule type" value="Genomic_DNA"/>
</dbReference>
<feature type="signal peptide" evidence="1">
    <location>
        <begin position="1"/>
        <end position="21"/>
    </location>
</feature>
<dbReference type="AlphaFoldDB" id="A0AAP2CHN7"/>
<keyword evidence="1" id="KW-0732">Signal</keyword>
<evidence type="ECO:0000313" key="2">
    <source>
        <dbReference type="EMBL" id="MBS9523914.1"/>
    </source>
</evidence>
<comment type="caution">
    <text evidence="2">The sequence shown here is derived from an EMBL/GenBank/DDBJ whole genome shotgun (WGS) entry which is preliminary data.</text>
</comment>
<evidence type="ECO:0000256" key="1">
    <source>
        <dbReference type="SAM" id="SignalP"/>
    </source>
</evidence>
<organism evidence="2 3">
    <name type="scientific">Litoribacter ruber</name>
    <dbReference type="NCBI Taxonomy" id="702568"/>
    <lineage>
        <taxon>Bacteria</taxon>
        <taxon>Pseudomonadati</taxon>
        <taxon>Bacteroidota</taxon>
        <taxon>Cytophagia</taxon>
        <taxon>Cytophagales</taxon>
        <taxon>Cyclobacteriaceae</taxon>
        <taxon>Litoribacter</taxon>
    </lineage>
</organism>
<keyword evidence="3" id="KW-1185">Reference proteome</keyword>
<accession>A0AAP2CHN7</accession>
<reference evidence="2 3" key="1">
    <citation type="submission" date="2021-05" db="EMBL/GenBank/DDBJ databases">
        <authorList>
            <person name="Zhang Z.D."/>
            <person name="Osman G."/>
        </authorList>
    </citation>
    <scope>NUCLEOTIDE SEQUENCE [LARGE SCALE GENOMIC DNA]</scope>
    <source>
        <strain evidence="2 3">KCTC 32217</strain>
    </source>
</reference>
<evidence type="ECO:0008006" key="4">
    <source>
        <dbReference type="Google" id="ProtNLM"/>
    </source>
</evidence>
<sequence length="168" mass="18474">MIKKILLSAFLVVSAVQVSKASGEGDGDKSKVVKTANHAVTIDILPLASLEFTPDAEGSIFVFDNLTDLIEGKDRLVGKLKISSNQKWRVDAKLTGDPEILVGDIFTISTTNTEGSFVPFGTLNEVEFWKEQAPTHELVKDVFYKIKPGISLEPKEYNVEVAYTLTQQ</sequence>
<name>A0AAP2CHN7_9BACT</name>
<feature type="chain" id="PRO_5043056417" description="DUF4402 domain-containing protein" evidence="1">
    <location>
        <begin position="22"/>
        <end position="168"/>
    </location>
</feature>
<dbReference type="Proteomes" id="UP001319104">
    <property type="component" value="Unassembled WGS sequence"/>
</dbReference>